<evidence type="ECO:0000256" key="1">
    <source>
        <dbReference type="SAM" id="MobiDB-lite"/>
    </source>
</evidence>
<protein>
    <submittedName>
        <fullName evidence="2">Uncharacterized protein</fullName>
    </submittedName>
</protein>
<organism evidence="2">
    <name type="scientific">Rhizophora mucronata</name>
    <name type="common">Asiatic mangrove</name>
    <dbReference type="NCBI Taxonomy" id="61149"/>
    <lineage>
        <taxon>Eukaryota</taxon>
        <taxon>Viridiplantae</taxon>
        <taxon>Streptophyta</taxon>
        <taxon>Embryophyta</taxon>
        <taxon>Tracheophyta</taxon>
        <taxon>Spermatophyta</taxon>
        <taxon>Magnoliopsida</taxon>
        <taxon>eudicotyledons</taxon>
        <taxon>Gunneridae</taxon>
        <taxon>Pentapetalae</taxon>
        <taxon>rosids</taxon>
        <taxon>fabids</taxon>
        <taxon>Malpighiales</taxon>
        <taxon>Rhizophoraceae</taxon>
        <taxon>Rhizophora</taxon>
    </lineage>
</organism>
<dbReference type="EMBL" id="GGEC01054792">
    <property type="protein sequence ID" value="MBX35276.1"/>
    <property type="molecule type" value="Transcribed_RNA"/>
</dbReference>
<feature type="region of interest" description="Disordered" evidence="1">
    <location>
        <begin position="1"/>
        <end position="25"/>
    </location>
</feature>
<evidence type="ECO:0000313" key="2">
    <source>
        <dbReference type="EMBL" id="MBX35276.1"/>
    </source>
</evidence>
<dbReference type="AlphaFoldDB" id="A0A2P2MYH6"/>
<sequence length="37" mass="4272">MEQLKQKSKNVLLCDKPSNHPHQSSEVLKLLLQSLEK</sequence>
<name>A0A2P2MYH6_RHIMU</name>
<proteinExistence type="predicted"/>
<accession>A0A2P2MYH6</accession>
<reference evidence="2" key="1">
    <citation type="submission" date="2018-02" db="EMBL/GenBank/DDBJ databases">
        <title>Rhizophora mucronata_Transcriptome.</title>
        <authorList>
            <person name="Meera S.P."/>
            <person name="Sreeshan A."/>
            <person name="Augustine A."/>
        </authorList>
    </citation>
    <scope>NUCLEOTIDE SEQUENCE</scope>
    <source>
        <tissue evidence="2">Leaf</tissue>
    </source>
</reference>